<dbReference type="Proteomes" id="UP000030671">
    <property type="component" value="Unassembled WGS sequence"/>
</dbReference>
<reference evidence="2 3" key="1">
    <citation type="journal article" date="2012" name="New Phytol.">
        <title>Insight into trade-off between wood decay and parasitism from the genome of a fungal forest pathogen.</title>
        <authorList>
            <person name="Olson A."/>
            <person name="Aerts A."/>
            <person name="Asiegbu F."/>
            <person name="Belbahri L."/>
            <person name="Bouzid O."/>
            <person name="Broberg A."/>
            <person name="Canback B."/>
            <person name="Coutinho P.M."/>
            <person name="Cullen D."/>
            <person name="Dalman K."/>
            <person name="Deflorio G."/>
            <person name="van Diepen L.T."/>
            <person name="Dunand C."/>
            <person name="Duplessis S."/>
            <person name="Durling M."/>
            <person name="Gonthier P."/>
            <person name="Grimwood J."/>
            <person name="Fossdal C.G."/>
            <person name="Hansson D."/>
            <person name="Henrissat B."/>
            <person name="Hietala A."/>
            <person name="Himmelstrand K."/>
            <person name="Hoffmeister D."/>
            <person name="Hogberg N."/>
            <person name="James T.Y."/>
            <person name="Karlsson M."/>
            <person name="Kohler A."/>
            <person name="Kues U."/>
            <person name="Lee Y.H."/>
            <person name="Lin Y.C."/>
            <person name="Lind M."/>
            <person name="Lindquist E."/>
            <person name="Lombard V."/>
            <person name="Lucas S."/>
            <person name="Lunden K."/>
            <person name="Morin E."/>
            <person name="Murat C."/>
            <person name="Park J."/>
            <person name="Raffaello T."/>
            <person name="Rouze P."/>
            <person name="Salamov A."/>
            <person name="Schmutz J."/>
            <person name="Solheim H."/>
            <person name="Stahlberg J."/>
            <person name="Velez H."/>
            <person name="de Vries R.P."/>
            <person name="Wiebenga A."/>
            <person name="Woodward S."/>
            <person name="Yakovlev I."/>
            <person name="Garbelotto M."/>
            <person name="Martin F."/>
            <person name="Grigoriev I.V."/>
            <person name="Stenlid J."/>
        </authorList>
    </citation>
    <scope>NUCLEOTIDE SEQUENCE [LARGE SCALE GENOMIC DNA]</scope>
    <source>
        <strain evidence="2 3">TC 32-1</strain>
    </source>
</reference>
<evidence type="ECO:0000256" key="1">
    <source>
        <dbReference type="SAM" id="MobiDB-lite"/>
    </source>
</evidence>
<feature type="region of interest" description="Disordered" evidence="1">
    <location>
        <begin position="94"/>
        <end position="209"/>
    </location>
</feature>
<organism evidence="2 3">
    <name type="scientific">Heterobasidion irregulare (strain TC 32-1)</name>
    <dbReference type="NCBI Taxonomy" id="747525"/>
    <lineage>
        <taxon>Eukaryota</taxon>
        <taxon>Fungi</taxon>
        <taxon>Dikarya</taxon>
        <taxon>Basidiomycota</taxon>
        <taxon>Agaricomycotina</taxon>
        <taxon>Agaricomycetes</taxon>
        <taxon>Russulales</taxon>
        <taxon>Bondarzewiaceae</taxon>
        <taxon>Heterobasidion</taxon>
        <taxon>Heterobasidion annosum species complex</taxon>
    </lineage>
</organism>
<feature type="compositionally biased region" description="Basic and acidic residues" evidence="1">
    <location>
        <begin position="168"/>
        <end position="202"/>
    </location>
</feature>
<dbReference type="KEGG" id="hir:HETIRDRAFT_391677"/>
<keyword evidence="3" id="KW-1185">Reference proteome</keyword>
<dbReference type="RefSeq" id="XP_009553445.1">
    <property type="nucleotide sequence ID" value="XM_009555150.1"/>
</dbReference>
<feature type="compositionally biased region" description="Basic and acidic residues" evidence="1">
    <location>
        <begin position="313"/>
        <end position="332"/>
    </location>
</feature>
<protein>
    <submittedName>
        <fullName evidence="2">Uncharacterized protein</fullName>
    </submittedName>
</protein>
<evidence type="ECO:0000313" key="3">
    <source>
        <dbReference type="Proteomes" id="UP000030671"/>
    </source>
</evidence>
<dbReference type="InParanoid" id="W4JQ34"/>
<dbReference type="EMBL" id="KI925467">
    <property type="protein sequence ID" value="ETW74991.1"/>
    <property type="molecule type" value="Genomic_DNA"/>
</dbReference>
<dbReference type="GeneID" id="20672483"/>
<sequence>MGFDAGTIQYDLSIEWTTAKTFPRDMAAQLMTALCWRLPLQNVQRLCIKGRYSVSPLRWFSTFRHLKDVTTVIAAGDVIYGFINALPVLKDVTENTESDEESESEAVEETAEEGNKKKVEDTVEDTVEKTGEDTGEKTEEDTVKKTGEETGEDAVKKTVEETIEDESKESSNTEKVTEPDAHHDTETIKDKGKGKEVERETDVAPPPKMKLFPKLSDLSLDYAQLDKATGRPYIETLKSALEIRTDISQSPFALAFRACAVSKRSLHLLNDIELVEVENNVADLFSPEGMFGEEKWALGPSEEPESYDDVDGDLLRPEEEEEARKGEDKEGSEGAQQES</sequence>
<name>W4JQ34_HETIT</name>
<feature type="compositionally biased region" description="Acidic residues" evidence="1">
    <location>
        <begin position="94"/>
        <end position="112"/>
    </location>
</feature>
<dbReference type="AlphaFoldDB" id="W4JQ34"/>
<evidence type="ECO:0000313" key="2">
    <source>
        <dbReference type="EMBL" id="ETW74991.1"/>
    </source>
</evidence>
<feature type="compositionally biased region" description="Acidic residues" evidence="1">
    <location>
        <begin position="302"/>
        <end position="312"/>
    </location>
</feature>
<gene>
    <name evidence="2" type="ORF">HETIRDRAFT_391677</name>
</gene>
<accession>W4JQ34</accession>
<proteinExistence type="predicted"/>
<feature type="compositionally biased region" description="Basic and acidic residues" evidence="1">
    <location>
        <begin position="113"/>
        <end position="160"/>
    </location>
</feature>
<feature type="region of interest" description="Disordered" evidence="1">
    <location>
        <begin position="295"/>
        <end position="339"/>
    </location>
</feature>
<dbReference type="HOGENOM" id="CLU_819055_0_0_1"/>